<keyword evidence="6" id="KW-1185">Reference proteome</keyword>
<dbReference type="GO" id="GO:0016020">
    <property type="term" value="C:membrane"/>
    <property type="evidence" value="ECO:0007669"/>
    <property type="project" value="UniProtKB-SubCell"/>
</dbReference>
<feature type="transmembrane region" description="Helical" evidence="4">
    <location>
        <begin position="380"/>
        <end position="399"/>
    </location>
</feature>
<protein>
    <recommendedName>
        <fullName evidence="7">Major facilitator superfamily (MFS) profile domain-containing protein</fullName>
    </recommendedName>
</protein>
<dbReference type="OrthoDB" id="2213137at2759"/>
<feature type="transmembrane region" description="Helical" evidence="4">
    <location>
        <begin position="160"/>
        <end position="181"/>
    </location>
</feature>
<dbReference type="SUPFAM" id="SSF103473">
    <property type="entry name" value="MFS general substrate transporter"/>
    <property type="match status" value="1"/>
</dbReference>
<dbReference type="InterPro" id="IPR011701">
    <property type="entry name" value="MFS"/>
</dbReference>
<keyword evidence="4" id="KW-0472">Membrane</keyword>
<feature type="transmembrane region" description="Helical" evidence="4">
    <location>
        <begin position="105"/>
        <end position="123"/>
    </location>
</feature>
<evidence type="ECO:0000256" key="2">
    <source>
        <dbReference type="ARBA" id="ARBA00006727"/>
    </source>
</evidence>
<evidence type="ECO:0000256" key="3">
    <source>
        <dbReference type="SAM" id="MobiDB-lite"/>
    </source>
</evidence>
<dbReference type="Gene3D" id="1.20.1250.20">
    <property type="entry name" value="MFS general substrate transporter like domains"/>
    <property type="match status" value="2"/>
</dbReference>
<feature type="transmembrane region" description="Helical" evidence="4">
    <location>
        <begin position="226"/>
        <end position="245"/>
    </location>
</feature>
<evidence type="ECO:0000313" key="6">
    <source>
        <dbReference type="Proteomes" id="UP000053342"/>
    </source>
</evidence>
<evidence type="ECO:0000313" key="5">
    <source>
        <dbReference type="EMBL" id="KIW39165.1"/>
    </source>
</evidence>
<comment type="similarity">
    <text evidence="2">Belongs to the major facilitator superfamily. Monocarboxylate porter (TC 2.A.1.13) family.</text>
</comment>
<accession>A0A0D2D9N5</accession>
<feature type="transmembrane region" description="Helical" evidence="4">
    <location>
        <begin position="506"/>
        <end position="526"/>
    </location>
</feature>
<gene>
    <name evidence="5" type="ORF">PV06_08966</name>
</gene>
<keyword evidence="4" id="KW-1133">Transmembrane helix</keyword>
<keyword evidence="4" id="KW-0812">Transmembrane</keyword>
<dbReference type="InterPro" id="IPR036259">
    <property type="entry name" value="MFS_trans_sf"/>
</dbReference>
<feature type="transmembrane region" description="Helical" evidence="4">
    <location>
        <begin position="135"/>
        <end position="154"/>
    </location>
</feature>
<feature type="transmembrane region" description="Helical" evidence="4">
    <location>
        <begin position="193"/>
        <end position="214"/>
    </location>
</feature>
<dbReference type="Proteomes" id="UP000053342">
    <property type="component" value="Unassembled WGS sequence"/>
</dbReference>
<organism evidence="5 6">
    <name type="scientific">Exophiala oligosperma</name>
    <dbReference type="NCBI Taxonomy" id="215243"/>
    <lineage>
        <taxon>Eukaryota</taxon>
        <taxon>Fungi</taxon>
        <taxon>Dikarya</taxon>
        <taxon>Ascomycota</taxon>
        <taxon>Pezizomycotina</taxon>
        <taxon>Eurotiomycetes</taxon>
        <taxon>Chaetothyriomycetidae</taxon>
        <taxon>Chaetothyriales</taxon>
        <taxon>Herpotrichiellaceae</taxon>
        <taxon>Exophiala</taxon>
    </lineage>
</organism>
<dbReference type="GO" id="GO:0022857">
    <property type="term" value="F:transmembrane transporter activity"/>
    <property type="evidence" value="ECO:0007669"/>
    <property type="project" value="InterPro"/>
</dbReference>
<evidence type="ECO:0000256" key="1">
    <source>
        <dbReference type="ARBA" id="ARBA00004141"/>
    </source>
</evidence>
<dbReference type="InterPro" id="IPR050327">
    <property type="entry name" value="Proton-linked_MCT"/>
</dbReference>
<dbReference type="AlphaFoldDB" id="A0A0D2D9N5"/>
<proteinExistence type="inferred from homology"/>
<dbReference type="PANTHER" id="PTHR11360">
    <property type="entry name" value="MONOCARBOXYLATE TRANSPORTER"/>
    <property type="match status" value="1"/>
</dbReference>
<feature type="transmembrane region" description="Helical" evidence="4">
    <location>
        <begin position="65"/>
        <end position="85"/>
    </location>
</feature>
<dbReference type="EMBL" id="KN847340">
    <property type="protein sequence ID" value="KIW39165.1"/>
    <property type="molecule type" value="Genomic_DNA"/>
</dbReference>
<reference evidence="5 6" key="1">
    <citation type="submission" date="2015-01" db="EMBL/GenBank/DDBJ databases">
        <title>The Genome Sequence of Exophiala oligosperma CBS72588.</title>
        <authorList>
            <consortium name="The Broad Institute Genomics Platform"/>
            <person name="Cuomo C."/>
            <person name="de Hoog S."/>
            <person name="Gorbushina A."/>
            <person name="Stielow B."/>
            <person name="Teixiera M."/>
            <person name="Abouelleil A."/>
            <person name="Chapman S.B."/>
            <person name="Priest M."/>
            <person name="Young S.K."/>
            <person name="Wortman J."/>
            <person name="Nusbaum C."/>
            <person name="Birren B."/>
        </authorList>
    </citation>
    <scope>NUCLEOTIDE SEQUENCE [LARGE SCALE GENOMIC DNA]</scope>
    <source>
        <strain evidence="5 6">CBS 72588</strain>
    </source>
</reference>
<feature type="region of interest" description="Disordered" evidence="3">
    <location>
        <begin position="1"/>
        <end position="35"/>
    </location>
</feature>
<dbReference type="HOGENOM" id="CLU_001265_1_2_1"/>
<evidence type="ECO:0000256" key="4">
    <source>
        <dbReference type="SAM" id="Phobius"/>
    </source>
</evidence>
<evidence type="ECO:0008006" key="7">
    <source>
        <dbReference type="Google" id="ProtNLM"/>
    </source>
</evidence>
<feature type="transmembrane region" description="Helical" evidence="4">
    <location>
        <begin position="347"/>
        <end position="368"/>
    </location>
</feature>
<feature type="transmembrane region" description="Helical" evidence="4">
    <location>
        <begin position="406"/>
        <end position="424"/>
    </location>
</feature>
<name>A0A0D2D9N5_9EURO</name>
<feature type="region of interest" description="Disordered" evidence="3">
    <location>
        <begin position="41"/>
        <end position="60"/>
    </location>
</feature>
<dbReference type="VEuPathDB" id="FungiDB:PV06_08966"/>
<dbReference type="PANTHER" id="PTHR11360:SF156">
    <property type="entry name" value="MONOCARBOXYLATE TRANSPORTER, PUTATIVE (AFU_ORTHOLOGUE AFUA_4G14260)-RELATED"/>
    <property type="match status" value="1"/>
</dbReference>
<feature type="region of interest" description="Disordered" evidence="3">
    <location>
        <begin position="253"/>
        <end position="296"/>
    </location>
</feature>
<comment type="subcellular location">
    <subcellularLocation>
        <location evidence="1">Membrane</location>
        <topology evidence="1">Multi-pass membrane protein</topology>
    </subcellularLocation>
</comment>
<dbReference type="Pfam" id="PF07690">
    <property type="entry name" value="MFS_1"/>
    <property type="match status" value="1"/>
</dbReference>
<feature type="compositionally biased region" description="Acidic residues" evidence="3">
    <location>
        <begin position="267"/>
        <end position="276"/>
    </location>
</feature>
<feature type="compositionally biased region" description="Basic residues" evidence="3">
    <location>
        <begin position="285"/>
        <end position="296"/>
    </location>
</feature>
<dbReference type="RefSeq" id="XP_016259381.1">
    <property type="nucleotide sequence ID" value="XM_016410359.1"/>
</dbReference>
<sequence>MAPSNSIDLRQQPPSSSPIPTGIIEAGTTSQNADNEEVVAIEDRDIDTPPPPPSTRLSNGGKARVIAGNALLQLPIWGFPMTYGLFQDFYTSSWPLSGSPSGTGVIGTTSNGIIYLCMPFLFAGLSRRWAHLRRAVSYLGVALTTLSFILSSFSTRSWHLVATQGVLAALGSALLYSPTTLSLGESFTIDNRALAYGVIFSSKNVVGSTCPFLLRGLLDSYGFRNTMRIWTAIITCTSVVAMFLLPPDTAASGIHSRQHTSRLQTREDEDEEEEGEDSHGTSGGGRRRSATQARHHRPRRTAWHFLTYRTFHIYVVATVLQSSGYGIPQTYVNSYAHEEARLSTTSATLLLTLFNIPGILSSSFFGYLSDNRFCPLSATTTTALSSVTSALSVWLLWGLAARRGSMTALALFSVVFGFFASGYSSTFGGVCKQLEREAAARNQALDSGVVFGMLNGARGVGYVVGGVAGVGLLKAGEKLVAAAGESSGGGGGGLGVAAYGTEYGPLIVFTGLTMAFGGWSVAWKLFHSVNKRLSSSSSSSSPCMRI</sequence>
<dbReference type="GeneID" id="27361040"/>